<keyword evidence="10" id="KW-1185">Reference proteome</keyword>
<sequence length="220" mass="25478">MCANYKPPSSPQLSLFDSPTPTFDSVSEAFPSDLCPILVSGSDHHFAWRQAVFGLVPEWADDLKFSKHTYNARMETVATKPSYRSAWRNNQFALIPMQSFFEPCYESGKAVRHMIERQDQEPFTVAGIWDLWSDHLDRVHSFSMLTINADHHPLMKRFHKPQDEKRSLIIVPPDLRKDWINANHRTAQELIFEMSAEQFQTSPFPIPARPKPSSSNWELF</sequence>
<dbReference type="GO" id="GO:0003697">
    <property type="term" value="F:single-stranded DNA binding"/>
    <property type="evidence" value="ECO:0007669"/>
    <property type="project" value="InterPro"/>
</dbReference>
<reference evidence="9 10" key="1">
    <citation type="submission" date="2018-07" db="EMBL/GenBank/DDBJ databases">
        <title>Genome sequencing of Moraxellaceae gen. HYN0046.</title>
        <authorList>
            <person name="Kim M."/>
            <person name="Yi H."/>
        </authorList>
    </citation>
    <scope>NUCLEOTIDE SEQUENCE [LARGE SCALE GENOMIC DNA]</scope>
    <source>
        <strain evidence="9 10">HYN0046</strain>
    </source>
</reference>
<evidence type="ECO:0000256" key="1">
    <source>
        <dbReference type="ARBA" id="ARBA00008136"/>
    </source>
</evidence>
<evidence type="ECO:0000256" key="6">
    <source>
        <dbReference type="ARBA" id="ARBA00023125"/>
    </source>
</evidence>
<evidence type="ECO:0000256" key="4">
    <source>
        <dbReference type="ARBA" id="ARBA00022801"/>
    </source>
</evidence>
<accession>A0A345P7Q2</accession>
<evidence type="ECO:0000313" key="10">
    <source>
        <dbReference type="Proteomes" id="UP000253940"/>
    </source>
</evidence>
<dbReference type="RefSeq" id="WP_114899420.1">
    <property type="nucleotide sequence ID" value="NZ_CP031222.1"/>
</dbReference>
<dbReference type="AlphaFoldDB" id="A0A345P7Q2"/>
<dbReference type="EMBL" id="CP031222">
    <property type="protein sequence ID" value="AXI03311.1"/>
    <property type="molecule type" value="Genomic_DNA"/>
</dbReference>
<dbReference type="InterPro" id="IPR036590">
    <property type="entry name" value="SRAP-like"/>
</dbReference>
<keyword evidence="2 8" id="KW-0645">Protease</keyword>
<name>A0A345P7Q2_9GAMM</name>
<keyword evidence="3" id="KW-0227">DNA damage</keyword>
<gene>
    <name evidence="9" type="ORF">HYN46_10945</name>
</gene>
<dbReference type="EC" id="3.4.-.-" evidence="8"/>
<proteinExistence type="inferred from homology"/>
<dbReference type="Gene3D" id="3.90.1680.10">
    <property type="entry name" value="SOS response associated peptidase-like"/>
    <property type="match status" value="1"/>
</dbReference>
<dbReference type="GO" id="GO:0016829">
    <property type="term" value="F:lyase activity"/>
    <property type="evidence" value="ECO:0007669"/>
    <property type="project" value="UniProtKB-KW"/>
</dbReference>
<dbReference type="GO" id="GO:0008233">
    <property type="term" value="F:peptidase activity"/>
    <property type="evidence" value="ECO:0007669"/>
    <property type="project" value="UniProtKB-KW"/>
</dbReference>
<dbReference type="InterPro" id="IPR003738">
    <property type="entry name" value="SRAP"/>
</dbReference>
<dbReference type="OrthoDB" id="6192129at2"/>
<dbReference type="PANTHER" id="PTHR13604">
    <property type="entry name" value="DC12-RELATED"/>
    <property type="match status" value="1"/>
</dbReference>
<protein>
    <recommendedName>
        <fullName evidence="8">Abasic site processing protein</fullName>
        <ecNumber evidence="8">3.4.-.-</ecNumber>
    </recommendedName>
</protein>
<keyword evidence="5" id="KW-0190">Covalent protein-DNA linkage</keyword>
<keyword evidence="7" id="KW-0456">Lyase</keyword>
<evidence type="ECO:0000256" key="2">
    <source>
        <dbReference type="ARBA" id="ARBA00022670"/>
    </source>
</evidence>
<evidence type="ECO:0000256" key="5">
    <source>
        <dbReference type="ARBA" id="ARBA00023124"/>
    </source>
</evidence>
<dbReference type="PANTHER" id="PTHR13604:SF0">
    <property type="entry name" value="ABASIC SITE PROCESSING PROTEIN HMCES"/>
    <property type="match status" value="1"/>
</dbReference>
<dbReference type="GO" id="GO:0106300">
    <property type="term" value="P:protein-DNA covalent cross-linking repair"/>
    <property type="evidence" value="ECO:0007669"/>
    <property type="project" value="InterPro"/>
</dbReference>
<evidence type="ECO:0000256" key="8">
    <source>
        <dbReference type="RuleBase" id="RU364100"/>
    </source>
</evidence>
<evidence type="ECO:0000313" key="9">
    <source>
        <dbReference type="EMBL" id="AXI03311.1"/>
    </source>
</evidence>
<keyword evidence="6" id="KW-0238">DNA-binding</keyword>
<dbReference type="SUPFAM" id="SSF143081">
    <property type="entry name" value="BB1717-like"/>
    <property type="match status" value="1"/>
</dbReference>
<evidence type="ECO:0000256" key="3">
    <source>
        <dbReference type="ARBA" id="ARBA00022763"/>
    </source>
</evidence>
<dbReference type="Proteomes" id="UP000253940">
    <property type="component" value="Chromosome"/>
</dbReference>
<dbReference type="GO" id="GO:0006508">
    <property type="term" value="P:proteolysis"/>
    <property type="evidence" value="ECO:0007669"/>
    <property type="project" value="UniProtKB-KW"/>
</dbReference>
<dbReference type="KEGG" id="mbah:HYN46_10945"/>
<keyword evidence="4 8" id="KW-0378">Hydrolase</keyword>
<comment type="similarity">
    <text evidence="1 8">Belongs to the SOS response-associated peptidase family.</text>
</comment>
<dbReference type="Pfam" id="PF02586">
    <property type="entry name" value="SRAP"/>
    <property type="match status" value="1"/>
</dbReference>
<organism evidence="9 10">
    <name type="scientific">Aquirhabdus parva</name>
    <dbReference type="NCBI Taxonomy" id="2283318"/>
    <lineage>
        <taxon>Bacteria</taxon>
        <taxon>Pseudomonadati</taxon>
        <taxon>Pseudomonadota</taxon>
        <taxon>Gammaproteobacteria</taxon>
        <taxon>Moraxellales</taxon>
        <taxon>Moraxellaceae</taxon>
        <taxon>Aquirhabdus</taxon>
    </lineage>
</organism>
<evidence type="ECO:0000256" key="7">
    <source>
        <dbReference type="ARBA" id="ARBA00023239"/>
    </source>
</evidence>